<keyword evidence="2" id="KW-1185">Reference proteome</keyword>
<protein>
    <recommendedName>
        <fullName evidence="3">F-box domain-containing protein</fullName>
    </recommendedName>
</protein>
<evidence type="ECO:0000313" key="1">
    <source>
        <dbReference type="EMBL" id="KAK0421832.1"/>
    </source>
</evidence>
<dbReference type="AlphaFoldDB" id="A0AA39M5L9"/>
<gene>
    <name evidence="1" type="ORF">EV421DRAFT_2043040</name>
</gene>
<reference evidence="1" key="1">
    <citation type="submission" date="2023-06" db="EMBL/GenBank/DDBJ databases">
        <authorList>
            <consortium name="Lawrence Berkeley National Laboratory"/>
            <person name="Ahrendt S."/>
            <person name="Sahu N."/>
            <person name="Indic B."/>
            <person name="Wong-Bajracharya J."/>
            <person name="Merenyi Z."/>
            <person name="Ke H.-M."/>
            <person name="Monk M."/>
            <person name="Kocsube S."/>
            <person name="Drula E."/>
            <person name="Lipzen A."/>
            <person name="Balint B."/>
            <person name="Henrissat B."/>
            <person name="Andreopoulos B."/>
            <person name="Martin F.M."/>
            <person name="Harder C.B."/>
            <person name="Rigling D."/>
            <person name="Ford K.L."/>
            <person name="Foster G.D."/>
            <person name="Pangilinan J."/>
            <person name="Papanicolaou A."/>
            <person name="Barry K."/>
            <person name="LaButti K."/>
            <person name="Viragh M."/>
            <person name="Koriabine M."/>
            <person name="Yan M."/>
            <person name="Riley R."/>
            <person name="Champramary S."/>
            <person name="Plett K.L."/>
            <person name="Tsai I.J."/>
            <person name="Slot J."/>
            <person name="Sipos G."/>
            <person name="Plett J."/>
            <person name="Nagy L.G."/>
            <person name="Grigoriev I.V."/>
        </authorList>
    </citation>
    <scope>NUCLEOTIDE SEQUENCE</scope>
    <source>
        <strain evidence="1">FPL87.14</strain>
    </source>
</reference>
<dbReference type="Proteomes" id="UP001175226">
    <property type="component" value="Unassembled WGS sequence"/>
</dbReference>
<accession>A0AA39M5L9</accession>
<sequence length="388" mass="43478">MAEIIEDLGYGFEDESHTATKGHVRFLLFKSIFGPGLAGLHLHTRTAKADSHLNVVPHLQQLRISSIPFLPEPQLQTLKASDNLVSQILRGSRPSMLESDHAPINDDIAKLERLWSWYDAQLQDTQRHWRTILNCLENRKSVYAPIRRLPRDILLEIFHSICDSFEGDSLDMAGPLWVLGSVCGLWRDILHTSPASWARYVLVKSPFSKHAREILQAYLERTGEYPLSLVVICDGANLAEDGEIMSLTRSILLSVEGRTIQIDIFDDDGDYHSDVCLNAPLLWQAVLPSQGIHQVRLPHGITHYSGCITSAEDLQLLSQLPKLRTCHLLPSELSSTSGSQVLMAELRQLYVEDSDTLDLLTAPMLQSLTIAEVPRRSFSSILPLLPSI</sequence>
<comment type="caution">
    <text evidence="1">The sequence shown here is derived from an EMBL/GenBank/DDBJ whole genome shotgun (WGS) entry which is preliminary data.</text>
</comment>
<name>A0AA39M5L9_9AGAR</name>
<evidence type="ECO:0008006" key="3">
    <source>
        <dbReference type="Google" id="ProtNLM"/>
    </source>
</evidence>
<proteinExistence type="predicted"/>
<dbReference type="EMBL" id="JAUEPT010000279">
    <property type="protein sequence ID" value="KAK0421832.1"/>
    <property type="molecule type" value="Genomic_DNA"/>
</dbReference>
<evidence type="ECO:0000313" key="2">
    <source>
        <dbReference type="Proteomes" id="UP001175226"/>
    </source>
</evidence>
<organism evidence="1 2">
    <name type="scientific">Armillaria borealis</name>
    <dbReference type="NCBI Taxonomy" id="47425"/>
    <lineage>
        <taxon>Eukaryota</taxon>
        <taxon>Fungi</taxon>
        <taxon>Dikarya</taxon>
        <taxon>Basidiomycota</taxon>
        <taxon>Agaricomycotina</taxon>
        <taxon>Agaricomycetes</taxon>
        <taxon>Agaricomycetidae</taxon>
        <taxon>Agaricales</taxon>
        <taxon>Marasmiineae</taxon>
        <taxon>Physalacriaceae</taxon>
        <taxon>Armillaria</taxon>
    </lineage>
</organism>